<reference evidence="1" key="1">
    <citation type="submission" date="2021-05" db="EMBL/GenBank/DDBJ databases">
        <authorList>
            <person name="Scholz U."/>
            <person name="Mascher M."/>
            <person name="Fiebig A."/>
        </authorList>
    </citation>
    <scope>NUCLEOTIDE SEQUENCE [LARGE SCALE GENOMIC DNA]</scope>
</reference>
<reference evidence="1" key="2">
    <citation type="submission" date="2025-09" db="UniProtKB">
        <authorList>
            <consortium name="EnsemblPlants"/>
        </authorList>
    </citation>
    <scope>IDENTIFICATION</scope>
</reference>
<sequence length="179" mass="18507">MDAAVSLHHHGALPSAVASSLPPQHHALHLRHPVLSIPTRLTATAAPSRTPRRSSSSSAVAAAPVPGLPARIAASSSSTRAATGYAAALADASLRAGTLPRAARHARALLRCLHQDRPRGQRLEEEADDRVNALVGMLVGKGKGGMVADVLTEFAAICHHLLPPTSASSKRARSASSFI</sequence>
<proteinExistence type="predicted"/>
<protein>
    <submittedName>
        <fullName evidence="1">Uncharacterized protein</fullName>
    </submittedName>
</protein>
<evidence type="ECO:0000313" key="2">
    <source>
        <dbReference type="Proteomes" id="UP001732700"/>
    </source>
</evidence>
<name>A0ACD5UGI7_AVESA</name>
<organism evidence="1 2">
    <name type="scientific">Avena sativa</name>
    <name type="common">Oat</name>
    <dbReference type="NCBI Taxonomy" id="4498"/>
    <lineage>
        <taxon>Eukaryota</taxon>
        <taxon>Viridiplantae</taxon>
        <taxon>Streptophyta</taxon>
        <taxon>Embryophyta</taxon>
        <taxon>Tracheophyta</taxon>
        <taxon>Spermatophyta</taxon>
        <taxon>Magnoliopsida</taxon>
        <taxon>Liliopsida</taxon>
        <taxon>Poales</taxon>
        <taxon>Poaceae</taxon>
        <taxon>BOP clade</taxon>
        <taxon>Pooideae</taxon>
        <taxon>Poodae</taxon>
        <taxon>Poeae</taxon>
        <taxon>Poeae Chloroplast Group 1 (Aveneae type)</taxon>
        <taxon>Aveninae</taxon>
        <taxon>Avena</taxon>
    </lineage>
</organism>
<dbReference type="Proteomes" id="UP001732700">
    <property type="component" value="Chromosome 2A"/>
</dbReference>
<dbReference type="EnsemblPlants" id="AVESA.00010b.r2.2AG0250920.1">
    <property type="protein sequence ID" value="AVESA.00010b.r2.2AG0250920.1.CDS"/>
    <property type="gene ID" value="AVESA.00010b.r2.2AG0250920"/>
</dbReference>
<keyword evidence="2" id="KW-1185">Reference proteome</keyword>
<accession>A0ACD5UGI7</accession>
<evidence type="ECO:0000313" key="1">
    <source>
        <dbReference type="EnsemblPlants" id="AVESA.00010b.r2.2AG0250920.1.CDS"/>
    </source>
</evidence>